<dbReference type="GO" id="GO:0016829">
    <property type="term" value="F:lyase activity"/>
    <property type="evidence" value="ECO:0007669"/>
    <property type="project" value="UniProtKB-KW"/>
</dbReference>
<dbReference type="AlphaFoldDB" id="A0A919KA37"/>
<dbReference type="RefSeq" id="WP_239163520.1">
    <property type="nucleotide sequence ID" value="NZ_BOMV01000101.1"/>
</dbReference>
<keyword evidence="2" id="KW-0456">Lyase</keyword>
<dbReference type="Pfam" id="PF05270">
    <property type="entry name" value="AbfB"/>
    <property type="match status" value="1"/>
</dbReference>
<keyword evidence="1" id="KW-0732">Signal</keyword>
<dbReference type="InterPro" id="IPR008929">
    <property type="entry name" value="Chondroitin_lyas"/>
</dbReference>
<evidence type="ECO:0000256" key="1">
    <source>
        <dbReference type="ARBA" id="ARBA00022729"/>
    </source>
</evidence>
<dbReference type="PROSITE" id="PS51318">
    <property type="entry name" value="TAT"/>
    <property type="match status" value="1"/>
</dbReference>
<evidence type="ECO:0000313" key="6">
    <source>
        <dbReference type="Proteomes" id="UP000636960"/>
    </source>
</evidence>
<dbReference type="Proteomes" id="UP000636960">
    <property type="component" value="Unassembled WGS sequence"/>
</dbReference>
<keyword evidence="6" id="KW-1185">Reference proteome</keyword>
<dbReference type="GO" id="GO:0046556">
    <property type="term" value="F:alpha-L-arabinofuranosidase activity"/>
    <property type="evidence" value="ECO:0007669"/>
    <property type="project" value="InterPro"/>
</dbReference>
<dbReference type="Pfam" id="PF05426">
    <property type="entry name" value="Alginate_lyase"/>
    <property type="match status" value="1"/>
</dbReference>
<protein>
    <recommendedName>
        <fullName evidence="7">Alginate lyase domain-containing protein</fullName>
    </recommendedName>
</protein>
<dbReference type="InterPro" id="IPR036195">
    <property type="entry name" value="AbfB_ABD_sf"/>
</dbReference>
<gene>
    <name evidence="5" type="ORF">Ari01nite_87480</name>
</gene>
<feature type="domain" description="Alginate lyase" evidence="4">
    <location>
        <begin position="96"/>
        <end position="309"/>
    </location>
</feature>
<feature type="domain" description="Alpha-L-arabinofuranosidase B arabinose-binding" evidence="3">
    <location>
        <begin position="413"/>
        <end position="544"/>
    </location>
</feature>
<organism evidence="5 6">
    <name type="scientific">Paractinoplanes rishiriensis</name>
    <dbReference type="NCBI Taxonomy" id="1050105"/>
    <lineage>
        <taxon>Bacteria</taxon>
        <taxon>Bacillati</taxon>
        <taxon>Actinomycetota</taxon>
        <taxon>Actinomycetes</taxon>
        <taxon>Micromonosporales</taxon>
        <taxon>Micromonosporaceae</taxon>
        <taxon>Paractinoplanes</taxon>
    </lineage>
</organism>
<dbReference type="InterPro" id="IPR006311">
    <property type="entry name" value="TAT_signal"/>
</dbReference>
<proteinExistence type="predicted"/>
<evidence type="ECO:0000259" key="3">
    <source>
        <dbReference type="Pfam" id="PF05270"/>
    </source>
</evidence>
<evidence type="ECO:0008006" key="7">
    <source>
        <dbReference type="Google" id="ProtNLM"/>
    </source>
</evidence>
<accession>A0A919KA37</accession>
<dbReference type="InterPro" id="IPR007934">
    <property type="entry name" value="AbfB_ABD"/>
</dbReference>
<dbReference type="EMBL" id="BOMV01000101">
    <property type="protein sequence ID" value="GIF01284.1"/>
    <property type="molecule type" value="Genomic_DNA"/>
</dbReference>
<sequence>MPSQGTSRRALLKAAGVGAGVAAASGLGILRALPAQAATHPGMLHTQADLDRMRTQVNAGAQPWKAGWDRLVANSHSQSSWTPRPTATVIRGGEGQNYTAFYNDVHAAYQNALRYRISGSTAHGDKARDILNAWSGTLQAINGNADRFLAAGIYGYQFANAAELMRGYSGFDLDRFKNMMLNIFYPMNNNFLNNHNDACITNYWANWDLCNMNSILAIGILCDDQAKINQAINYFKNGAGNGSIMNAIPFLHSGGLAQWQESGRDQGHTMMGVGLMGTFCEMAWNQGQDLYGYSSNRFMQACEYIAKYNLGQSVPFTTYRWGSGQNCAQQQQTAISANSRGQDRPVWALVHAHYAARRGLSVPNITAYLNRVRPEGGGGDYGSASGGFDQLGFGTLAHTQTGGSSTPAVGINRVQSYNFTDRYVRHIDYDVRIDPDVSPAEDAQWRLAPGLSNSASGYVSIESVNFPGHYLRHADYDFALVQNDGSAQFAADATFRRVAGLADSAAVSFQSVNFTDRYIRHSDYLLRLDPADTDTARADATFRITS</sequence>
<dbReference type="SUPFAM" id="SSF48230">
    <property type="entry name" value="Chondroitin AC/alginate lyase"/>
    <property type="match status" value="1"/>
</dbReference>
<dbReference type="Gene3D" id="2.80.10.50">
    <property type="match status" value="1"/>
</dbReference>
<dbReference type="SUPFAM" id="SSF110221">
    <property type="entry name" value="AbfB domain"/>
    <property type="match status" value="1"/>
</dbReference>
<comment type="caution">
    <text evidence="5">The sequence shown here is derived from an EMBL/GenBank/DDBJ whole genome shotgun (WGS) entry which is preliminary data.</text>
</comment>
<evidence type="ECO:0000259" key="4">
    <source>
        <dbReference type="Pfam" id="PF05426"/>
    </source>
</evidence>
<dbReference type="GO" id="GO:0042597">
    <property type="term" value="C:periplasmic space"/>
    <property type="evidence" value="ECO:0007669"/>
    <property type="project" value="InterPro"/>
</dbReference>
<name>A0A919KA37_9ACTN</name>
<evidence type="ECO:0000313" key="5">
    <source>
        <dbReference type="EMBL" id="GIF01284.1"/>
    </source>
</evidence>
<dbReference type="Gene3D" id="1.50.10.100">
    <property type="entry name" value="Chondroitin AC/alginate lyase"/>
    <property type="match status" value="1"/>
</dbReference>
<dbReference type="CDD" id="cd23399">
    <property type="entry name" value="beta-trefoil_ABD_ABFB"/>
    <property type="match status" value="1"/>
</dbReference>
<reference evidence="5" key="1">
    <citation type="submission" date="2021-01" db="EMBL/GenBank/DDBJ databases">
        <title>Whole genome shotgun sequence of Actinoplanes rishiriensis NBRC 108556.</title>
        <authorList>
            <person name="Komaki H."/>
            <person name="Tamura T."/>
        </authorList>
    </citation>
    <scope>NUCLEOTIDE SEQUENCE</scope>
    <source>
        <strain evidence="5">NBRC 108556</strain>
    </source>
</reference>
<dbReference type="InterPro" id="IPR008397">
    <property type="entry name" value="Alginate_lyase_dom"/>
</dbReference>
<dbReference type="GO" id="GO:0046373">
    <property type="term" value="P:L-arabinose metabolic process"/>
    <property type="evidence" value="ECO:0007669"/>
    <property type="project" value="InterPro"/>
</dbReference>
<evidence type="ECO:0000256" key="2">
    <source>
        <dbReference type="ARBA" id="ARBA00023239"/>
    </source>
</evidence>